<feature type="transmembrane region" description="Helical" evidence="1">
    <location>
        <begin position="361"/>
        <end position="382"/>
    </location>
</feature>
<gene>
    <name evidence="4" type="primary">LOC111088408</name>
</gene>
<feature type="transmembrane region" description="Helical" evidence="1">
    <location>
        <begin position="646"/>
        <end position="666"/>
    </location>
</feature>
<keyword evidence="1" id="KW-1133">Transmembrane helix</keyword>
<organism evidence="3 4">
    <name type="scientific">Limulus polyphemus</name>
    <name type="common">Atlantic horseshoe crab</name>
    <dbReference type="NCBI Taxonomy" id="6850"/>
    <lineage>
        <taxon>Eukaryota</taxon>
        <taxon>Metazoa</taxon>
        <taxon>Ecdysozoa</taxon>
        <taxon>Arthropoda</taxon>
        <taxon>Chelicerata</taxon>
        <taxon>Merostomata</taxon>
        <taxon>Xiphosura</taxon>
        <taxon>Limulidae</taxon>
        <taxon>Limulus</taxon>
    </lineage>
</organism>
<name>A0ABM1TE52_LIMPO</name>
<dbReference type="SMART" id="SM00703">
    <property type="entry name" value="NRF"/>
    <property type="match status" value="1"/>
</dbReference>
<feature type="transmembrane region" description="Helical" evidence="1">
    <location>
        <begin position="579"/>
        <end position="596"/>
    </location>
</feature>
<keyword evidence="3" id="KW-1185">Reference proteome</keyword>
<dbReference type="PANTHER" id="PTHR11161">
    <property type="entry name" value="O-ACYLTRANSFERASE"/>
    <property type="match status" value="1"/>
</dbReference>
<dbReference type="Pfam" id="PF01757">
    <property type="entry name" value="Acyl_transf_3"/>
    <property type="match status" value="1"/>
</dbReference>
<dbReference type="InterPro" id="IPR002656">
    <property type="entry name" value="Acyl_transf_3_dom"/>
</dbReference>
<keyword evidence="1" id="KW-0472">Membrane</keyword>
<sequence>MTPKMRSTSRNFDTSLTPEVTTENSVSQWLNIEKSMKTTIDSMLKQILPYIVRMFSTVELSGPCYVSLLKTLFSVRKLKSWAIKMLDASGKISSGIAEGRGTNFGSYDECLNILVTNHRTNKVDFRGKYCFLEMHSPFPTSSGQLDPIFKDSILAELALSAHLASELPGLIAFCVPSTCSNEDVKRVTTTDINRGKVLRTVITMYDIWGEVLRTVITMYDIWGEVLRTVITMYDIWGKEFASNFLTTLPLLKQRHSHGIKITGTVRCDRLKNVPLKEQEKDYSDVLCLLGTLLLLVVSGTTIDLWKHYQPDNNKIDPKKKRFWQGTIFETLKSFSLYTNGKQMLNTNVGSGNLGALHGFRFFTMAWVILAHTYMIPSMNVYSGLINFQYAVKDVSFMAVWNSFLQVDTFFFLTGVTLVYTTMKKLKGTNGRLDLVRYVVHRYWRLTPPLMLVISLMFILPLLSSGPLWSRFVESEIQKCRNTWWANMFYFSNFLYPTNICVSPYWYLSADMQLYLISPVVLITLYKWPRMGFVLITFGILASWVSIAAITMWKDFNPSVVLFDTKTNIETGGYIHIRPYTHLGPYCIGLATGYLLLKRRNIRLRPLVVVFGWIVTTVSCSAVMFGAYDWHNGIKPNVVVGIIYASIHRTVFTLGLAWITCACVYGYGGKFTKSTIYITPKVEKFIIYR</sequence>
<evidence type="ECO:0000256" key="1">
    <source>
        <dbReference type="SAM" id="Phobius"/>
    </source>
</evidence>
<dbReference type="RefSeq" id="XP_022254158.1">
    <property type="nucleotide sequence ID" value="XM_022398450.1"/>
</dbReference>
<proteinExistence type="predicted"/>
<accession>A0ABM1TE52</accession>
<evidence type="ECO:0000313" key="4">
    <source>
        <dbReference type="RefSeq" id="XP_022254158.1"/>
    </source>
</evidence>
<feature type="transmembrane region" description="Helical" evidence="1">
    <location>
        <begin position="504"/>
        <end position="525"/>
    </location>
</feature>
<feature type="transmembrane region" description="Helical" evidence="1">
    <location>
        <begin position="402"/>
        <end position="421"/>
    </location>
</feature>
<feature type="transmembrane region" description="Helical" evidence="1">
    <location>
        <begin position="532"/>
        <end position="552"/>
    </location>
</feature>
<feature type="transmembrane region" description="Helical" evidence="1">
    <location>
        <begin position="285"/>
        <end position="302"/>
    </location>
</feature>
<dbReference type="Proteomes" id="UP000694941">
    <property type="component" value="Unplaced"/>
</dbReference>
<dbReference type="GeneID" id="111088408"/>
<dbReference type="InterPro" id="IPR006621">
    <property type="entry name" value="Nose-resist-to-fluoxetine_N"/>
</dbReference>
<dbReference type="InterPro" id="IPR052728">
    <property type="entry name" value="O2_lipid_transport_reg"/>
</dbReference>
<dbReference type="Pfam" id="PF20146">
    <property type="entry name" value="NRF"/>
    <property type="match status" value="1"/>
</dbReference>
<feature type="transmembrane region" description="Helical" evidence="1">
    <location>
        <begin position="442"/>
        <end position="462"/>
    </location>
</feature>
<dbReference type="PANTHER" id="PTHR11161:SF0">
    <property type="entry name" value="O-ACYLTRANSFERASE LIKE PROTEIN"/>
    <property type="match status" value="1"/>
</dbReference>
<evidence type="ECO:0000259" key="2">
    <source>
        <dbReference type="SMART" id="SM00703"/>
    </source>
</evidence>
<evidence type="ECO:0000313" key="3">
    <source>
        <dbReference type="Proteomes" id="UP000694941"/>
    </source>
</evidence>
<reference evidence="4" key="1">
    <citation type="submission" date="2025-08" db="UniProtKB">
        <authorList>
            <consortium name="RefSeq"/>
        </authorList>
    </citation>
    <scope>IDENTIFICATION</scope>
    <source>
        <tissue evidence="4">Muscle</tissue>
    </source>
</reference>
<keyword evidence="1" id="KW-0812">Transmembrane</keyword>
<protein>
    <submittedName>
        <fullName evidence="4">Nose resistant to fluoxetine protein 6-like</fullName>
    </submittedName>
</protein>
<feature type="domain" description="Nose resistant-to-fluoxetine protein N-terminal" evidence="2">
    <location>
        <begin position="61"/>
        <end position="208"/>
    </location>
</feature>
<feature type="transmembrane region" description="Helical" evidence="1">
    <location>
        <begin position="603"/>
        <end position="626"/>
    </location>
</feature>